<sequence>MYELDSKIENSVYSYQQVKEVLEQEGYALGGAWDYDHGYFDYKLANDGGYHFLRIPFHSVRGEIEQDAAVIRIDKPYILTHRYQNEVDAYAESSVIQAAFNQFQNPVEKDADIPSNYIEKGKVVLQNLEVLLAQISN</sequence>
<organism evidence="1 2">
    <name type="scientific">Gracilibacillus orientalis</name>
    <dbReference type="NCBI Taxonomy" id="334253"/>
    <lineage>
        <taxon>Bacteria</taxon>
        <taxon>Bacillati</taxon>
        <taxon>Bacillota</taxon>
        <taxon>Bacilli</taxon>
        <taxon>Bacillales</taxon>
        <taxon>Bacillaceae</taxon>
        <taxon>Gracilibacillus</taxon>
    </lineage>
</organism>
<evidence type="ECO:0000313" key="1">
    <source>
        <dbReference type="EMBL" id="SFM48087.1"/>
    </source>
</evidence>
<dbReference type="SUPFAM" id="SSF160755">
    <property type="entry name" value="YugN-like"/>
    <property type="match status" value="1"/>
</dbReference>
<gene>
    <name evidence="1" type="ORF">SAMN04487943_12131</name>
</gene>
<dbReference type="AlphaFoldDB" id="A0A1I4R775"/>
<dbReference type="InterPro" id="IPR036491">
    <property type="entry name" value="YugN-like_sf"/>
</dbReference>
<name>A0A1I4R775_9BACI</name>
<protein>
    <submittedName>
        <fullName evidence="1">YugN-like family protein</fullName>
    </submittedName>
</protein>
<dbReference type="Proteomes" id="UP000198565">
    <property type="component" value="Unassembled WGS sequence"/>
</dbReference>
<dbReference type="InterPro" id="IPR014967">
    <property type="entry name" value="Uncharacterised_YugN-like"/>
</dbReference>
<dbReference type="STRING" id="334253.SAMN04487943_12131"/>
<accession>A0A1I4R775</accession>
<keyword evidence="2" id="KW-1185">Reference proteome</keyword>
<dbReference type="Pfam" id="PF08868">
    <property type="entry name" value="YugN"/>
    <property type="match status" value="1"/>
</dbReference>
<dbReference type="Gene3D" id="3.30.310.100">
    <property type="entry name" value="YugN-like"/>
    <property type="match status" value="1"/>
</dbReference>
<dbReference type="OrthoDB" id="2988890at2"/>
<dbReference type="EMBL" id="FOTR01000021">
    <property type="protein sequence ID" value="SFM48087.1"/>
    <property type="molecule type" value="Genomic_DNA"/>
</dbReference>
<proteinExistence type="predicted"/>
<reference evidence="2" key="1">
    <citation type="submission" date="2016-10" db="EMBL/GenBank/DDBJ databases">
        <authorList>
            <person name="Varghese N."/>
            <person name="Submissions S."/>
        </authorList>
    </citation>
    <scope>NUCLEOTIDE SEQUENCE [LARGE SCALE GENOMIC DNA]</scope>
    <source>
        <strain evidence="2">CGMCC 1.4250</strain>
    </source>
</reference>
<evidence type="ECO:0000313" key="2">
    <source>
        <dbReference type="Proteomes" id="UP000198565"/>
    </source>
</evidence>